<name>A0A2N5DQ36_9CAUL</name>
<evidence type="ECO:0000313" key="1">
    <source>
        <dbReference type="EMBL" id="PLR28171.1"/>
    </source>
</evidence>
<sequence length="122" mass="13620">MPEPSDSDRRKAAQLSETFANVRLVEALERGWEIGFRCQFCGHGKTWRRDVMLGRARGLLNCTMTEIQAKAVCPRCPGRMPIMTFNGVLYPANPAKARWDVMNALLEAGLIPAHYGYGHGGR</sequence>
<organism evidence="1 2">
    <name type="scientific">Caulobacter zeae</name>
    <dbReference type="NCBI Taxonomy" id="2055137"/>
    <lineage>
        <taxon>Bacteria</taxon>
        <taxon>Pseudomonadati</taxon>
        <taxon>Pseudomonadota</taxon>
        <taxon>Alphaproteobacteria</taxon>
        <taxon>Caulobacterales</taxon>
        <taxon>Caulobacteraceae</taxon>
        <taxon>Caulobacter</taxon>
    </lineage>
</organism>
<evidence type="ECO:0000313" key="2">
    <source>
        <dbReference type="Proteomes" id="UP000234479"/>
    </source>
</evidence>
<dbReference type="EMBL" id="PJRS01000010">
    <property type="protein sequence ID" value="PLR28171.1"/>
    <property type="molecule type" value="Genomic_DNA"/>
</dbReference>
<dbReference type="OrthoDB" id="7188032at2"/>
<gene>
    <name evidence="1" type="ORF">SGCZBJ_03950</name>
</gene>
<keyword evidence="2" id="KW-1185">Reference proteome</keyword>
<accession>A0A2N5DQ36</accession>
<protein>
    <submittedName>
        <fullName evidence="1">Uncharacterized protein</fullName>
    </submittedName>
</protein>
<dbReference type="Proteomes" id="UP000234479">
    <property type="component" value="Unassembled WGS sequence"/>
</dbReference>
<reference evidence="1 2" key="1">
    <citation type="submission" date="2017-12" db="EMBL/GenBank/DDBJ databases">
        <title>The genome sequence of Caulobacter sp. 410.</title>
        <authorList>
            <person name="Gao J."/>
            <person name="Mao X."/>
            <person name="Sun J."/>
        </authorList>
    </citation>
    <scope>NUCLEOTIDE SEQUENCE [LARGE SCALE GENOMIC DNA]</scope>
    <source>
        <strain evidence="1 2">410</strain>
    </source>
</reference>
<dbReference type="RefSeq" id="WP_101716724.1">
    <property type="nucleotide sequence ID" value="NZ_PJRS01000010.1"/>
</dbReference>
<proteinExistence type="predicted"/>
<dbReference type="AlphaFoldDB" id="A0A2N5DQ36"/>
<comment type="caution">
    <text evidence="1">The sequence shown here is derived from an EMBL/GenBank/DDBJ whole genome shotgun (WGS) entry which is preliminary data.</text>
</comment>